<dbReference type="EMBL" id="CP063196">
    <property type="protein sequence ID" value="UOE19968.1"/>
    <property type="molecule type" value="Genomic_DNA"/>
</dbReference>
<dbReference type="Pfam" id="PF00561">
    <property type="entry name" value="Abhydrolase_1"/>
    <property type="match status" value="2"/>
</dbReference>
<dbReference type="KEGG" id="thao:NI17_001535"/>
<dbReference type="Proteomes" id="UP000265719">
    <property type="component" value="Chromosome"/>
</dbReference>
<dbReference type="SUPFAM" id="SSF53474">
    <property type="entry name" value="alpha/beta-Hydrolases"/>
    <property type="match status" value="1"/>
</dbReference>
<organism evidence="1 2">
    <name type="scientific">Thermobifida halotolerans</name>
    <dbReference type="NCBI Taxonomy" id="483545"/>
    <lineage>
        <taxon>Bacteria</taxon>
        <taxon>Bacillati</taxon>
        <taxon>Actinomycetota</taxon>
        <taxon>Actinomycetes</taxon>
        <taxon>Streptosporangiales</taxon>
        <taxon>Nocardiopsidaceae</taxon>
        <taxon>Thermobifida</taxon>
    </lineage>
</organism>
<dbReference type="InterPro" id="IPR029058">
    <property type="entry name" value="AB_hydrolase_fold"/>
</dbReference>
<sequence length="254" mass="27444">MSVEVNYTVDGPEDAPLVVLSGSLGSRLDMWDPQMAGLTGLFRVVRYDIRGHGDSPAPPGPYSIADLASDVLRLLDRLKVERAHFAGLSIGGMTGMWLGAHAPERIDRLALLCTSPKLGTPESWADRIRVVREQGTGALAPTVVGRWFTPAYIEREPDTIELFTDMISETSVEGYAGCCAAIQHMDLRPDLPSITAPTLVVAGKEDPSTPPDQAELIAEAIPDARLEIVPDAAHLASWEQATAVNELLIQHFRG</sequence>
<dbReference type="InterPro" id="IPR026968">
    <property type="entry name" value="PcaD/CatD"/>
</dbReference>
<dbReference type="RefSeq" id="WP_068687877.1">
    <property type="nucleotide sequence ID" value="NZ_CP063196.1"/>
</dbReference>
<dbReference type="GO" id="GO:0047570">
    <property type="term" value="F:3-oxoadipate enol-lactonase activity"/>
    <property type="evidence" value="ECO:0007669"/>
    <property type="project" value="UniProtKB-EC"/>
</dbReference>
<dbReference type="AlphaFoldDB" id="A0A399G679"/>
<gene>
    <name evidence="1" type="primary">pcaD</name>
    <name evidence="1" type="ORF">NI17_001535</name>
</gene>
<dbReference type="InterPro" id="IPR050471">
    <property type="entry name" value="AB_hydrolase"/>
</dbReference>
<dbReference type="Gene3D" id="3.40.50.1820">
    <property type="entry name" value="alpha/beta hydrolase"/>
    <property type="match status" value="1"/>
</dbReference>
<reference evidence="1" key="1">
    <citation type="submission" date="2020-10" db="EMBL/GenBank/DDBJ databases">
        <title>De novo genome project of the cellulose decomposer Thermobifida halotolerans type strain.</title>
        <authorList>
            <person name="Nagy I."/>
            <person name="Horvath B."/>
            <person name="Kukolya J."/>
            <person name="Nagy I."/>
            <person name="Orsini M."/>
        </authorList>
    </citation>
    <scope>NUCLEOTIDE SEQUENCE</scope>
    <source>
        <strain evidence="1">DSM 44931</strain>
    </source>
</reference>
<proteinExistence type="predicted"/>
<dbReference type="PANTHER" id="PTHR43433">
    <property type="entry name" value="HYDROLASE, ALPHA/BETA FOLD FAMILY PROTEIN"/>
    <property type="match status" value="1"/>
</dbReference>
<dbReference type="InterPro" id="IPR000073">
    <property type="entry name" value="AB_hydrolase_1"/>
</dbReference>
<dbReference type="PANTHER" id="PTHR43433:SF4">
    <property type="entry name" value="NON-HEME CHLOROPEROXIDASE-RELATED"/>
    <property type="match status" value="1"/>
</dbReference>
<evidence type="ECO:0000313" key="2">
    <source>
        <dbReference type="Proteomes" id="UP000265719"/>
    </source>
</evidence>
<dbReference type="NCBIfam" id="TIGR02427">
    <property type="entry name" value="protocat_pcaD"/>
    <property type="match status" value="1"/>
</dbReference>
<dbReference type="PRINTS" id="PR00111">
    <property type="entry name" value="ABHYDROLASE"/>
</dbReference>
<name>A0A399G679_9ACTN</name>
<keyword evidence="1" id="KW-0378">Hydrolase</keyword>
<protein>
    <submittedName>
        <fullName evidence="1">3-oxoadipate enol-lactonase</fullName>
        <ecNumber evidence="1">3.1.1.24</ecNumber>
    </submittedName>
</protein>
<keyword evidence="2" id="KW-1185">Reference proteome</keyword>
<evidence type="ECO:0000313" key="1">
    <source>
        <dbReference type="EMBL" id="UOE19968.1"/>
    </source>
</evidence>
<dbReference type="OrthoDB" id="9802489at2"/>
<dbReference type="GO" id="GO:0042952">
    <property type="term" value="P:beta-ketoadipate pathway"/>
    <property type="evidence" value="ECO:0007669"/>
    <property type="project" value="InterPro"/>
</dbReference>
<dbReference type="EC" id="3.1.1.24" evidence="1"/>
<accession>A0A399G679</accession>